<keyword evidence="4" id="KW-0680">Restriction system</keyword>
<keyword evidence="2 6" id="KW-0489">Methyltransferase</keyword>
<evidence type="ECO:0000256" key="4">
    <source>
        <dbReference type="ARBA" id="ARBA00022747"/>
    </source>
</evidence>
<dbReference type="PROSITE" id="PS00092">
    <property type="entry name" value="N6_MTASE"/>
    <property type="match status" value="1"/>
</dbReference>
<comment type="caution">
    <text evidence="6">The sequence shown here is derived from an EMBL/GenBank/DDBJ whole genome shotgun (WGS) entry which is preliminary data.</text>
</comment>
<feature type="domain" description="DNA methylase N-4/N-6" evidence="5">
    <location>
        <begin position="149"/>
        <end position="491"/>
    </location>
</feature>
<dbReference type="GO" id="GO:0009307">
    <property type="term" value="P:DNA restriction-modification system"/>
    <property type="evidence" value="ECO:0007669"/>
    <property type="project" value="UniProtKB-KW"/>
</dbReference>
<dbReference type="Pfam" id="PF01555">
    <property type="entry name" value="N6_N4_Mtase"/>
    <property type="match status" value="1"/>
</dbReference>
<reference evidence="6 7" key="1">
    <citation type="submission" date="2019-04" db="EMBL/GenBank/DDBJ databases">
        <title>Genome sequencing of Clostridium botulinum Groups I-IV and Clostridium butyricum.</title>
        <authorList>
            <person name="Brunt J."/>
            <person name="Van Vliet A.H.M."/>
            <person name="Stringer S.C."/>
            <person name="Carter A.T."/>
            <person name="Peck M.W."/>
        </authorList>
    </citation>
    <scope>NUCLEOTIDE SEQUENCE [LARGE SCALE GENOMIC DNA]</scope>
    <source>
        <strain evidence="6 7">IFR 18/037</strain>
    </source>
</reference>
<evidence type="ECO:0000313" key="6">
    <source>
        <dbReference type="EMBL" id="NFG16404.1"/>
    </source>
</evidence>
<accession>A0A6B4FWX1</accession>
<dbReference type="AlphaFoldDB" id="A0A6B4FWX1"/>
<gene>
    <name evidence="6" type="ORF">FC794_06290</name>
</gene>
<dbReference type="SUPFAM" id="SSF53335">
    <property type="entry name" value="S-adenosyl-L-methionine-dependent methyltransferases"/>
    <property type="match status" value="1"/>
</dbReference>
<evidence type="ECO:0000259" key="5">
    <source>
        <dbReference type="Pfam" id="PF01555"/>
    </source>
</evidence>
<proteinExistence type="inferred from homology"/>
<evidence type="ECO:0000256" key="3">
    <source>
        <dbReference type="ARBA" id="ARBA00022679"/>
    </source>
</evidence>
<dbReference type="GO" id="GO:0032259">
    <property type="term" value="P:methylation"/>
    <property type="evidence" value="ECO:0007669"/>
    <property type="project" value="UniProtKB-KW"/>
</dbReference>
<evidence type="ECO:0000256" key="1">
    <source>
        <dbReference type="ARBA" id="ARBA00006594"/>
    </source>
</evidence>
<sequence>MALLQDLIQQIEDPALRDRILKETNKLVKQKKFGLVFEDHLPECTPLYDVPILVGSKVSLKSGKVNDFYVVLKIDGEEALCDHRETHEKKTFALNELVAIAEFGEPIYPTLKLIDYVENAPDSDLWHALIEADNYHALQLLEYLYAGKVDCIYIDPPYNTGARDWKYNNDYVDSSDAYRHSKWLSMMEKRLKLAKKLLNPDDSILMITIDDIELCHLRVLIESIFPECNLQIVDMFINPKGKARVGRLSQVDEYLILVYMGSAATIPDRNSDSAEEIRWPYLRRSDVESARGTTKGGTQQFYPIYVDVKTEKIVELGAALSPEQPLSDAKKIDGAVAVFPIREDGKHMNWGLTGESLKYAIENGCVRVSKGKNKYQPYNFAYVTMPSIKKALSGEYNISGVKEDGTKIITLPNGSEHQKPTAWKETHYDANAYGTKLIGKMLGEKRFSFPKSLYSVLDALRIYLSGKPQALVVDFFAGSGTTLHAVNLLNEMDDGHRRCIMVTNNEVSEVEAKTFEEEGKHPGEDSWEKYGIARYVTWPRTVCSIKGVDINGKKLNGRYGITKEEYYSEKVNILNENGKSKMKTVFLKKKVQVYPELMGVKMSDGFPTNAAFFKLSFLDKTSIALGRQFKELLPVLWMKGGAVGKCPVLETSELSHMLVLPENKMAVLIDEIYYPEFDTKLNEHPEIPTVFIVTDSESAYREMIRSYDNKNCYQLYRDYLDNFRINTGR</sequence>
<dbReference type="GO" id="GO:0008170">
    <property type="term" value="F:N-methyltransferase activity"/>
    <property type="evidence" value="ECO:0007669"/>
    <property type="project" value="InterPro"/>
</dbReference>
<protein>
    <submittedName>
        <fullName evidence="6">Site-specific DNA-methyltransferase</fullName>
    </submittedName>
</protein>
<dbReference type="InterPro" id="IPR029063">
    <property type="entry name" value="SAM-dependent_MTases_sf"/>
</dbReference>
<dbReference type="InterPro" id="IPR002941">
    <property type="entry name" value="DNA_methylase_N4/N6"/>
</dbReference>
<dbReference type="InterPro" id="IPR002052">
    <property type="entry name" value="DNA_methylase_N6_adenine_CS"/>
</dbReference>
<dbReference type="EMBL" id="SWOY01000001">
    <property type="protein sequence ID" value="NFG16404.1"/>
    <property type="molecule type" value="Genomic_DNA"/>
</dbReference>
<name>A0A6B4FWX1_CLOBO</name>
<dbReference type="Gene3D" id="3.40.50.150">
    <property type="entry name" value="Vaccinia Virus protein VP39"/>
    <property type="match status" value="1"/>
</dbReference>
<organism evidence="6 7">
    <name type="scientific">Clostridium botulinum</name>
    <dbReference type="NCBI Taxonomy" id="1491"/>
    <lineage>
        <taxon>Bacteria</taxon>
        <taxon>Bacillati</taxon>
        <taxon>Bacillota</taxon>
        <taxon>Clostridia</taxon>
        <taxon>Eubacteriales</taxon>
        <taxon>Clostridiaceae</taxon>
        <taxon>Clostridium</taxon>
    </lineage>
</organism>
<dbReference type="RefSeq" id="WP_021106903.1">
    <property type="nucleotide sequence ID" value="NZ_CP022395.1"/>
</dbReference>
<keyword evidence="3 6" id="KW-0808">Transferase</keyword>
<comment type="similarity">
    <text evidence="1">Belongs to the N(4)/N(6)-methyltransferase family.</text>
</comment>
<evidence type="ECO:0000256" key="2">
    <source>
        <dbReference type="ARBA" id="ARBA00022603"/>
    </source>
</evidence>
<dbReference type="Proteomes" id="UP000478995">
    <property type="component" value="Unassembled WGS sequence"/>
</dbReference>
<evidence type="ECO:0000313" key="7">
    <source>
        <dbReference type="Proteomes" id="UP000478995"/>
    </source>
</evidence>
<dbReference type="GO" id="GO:0003677">
    <property type="term" value="F:DNA binding"/>
    <property type="evidence" value="ECO:0007669"/>
    <property type="project" value="InterPro"/>
</dbReference>